<evidence type="ECO:0008006" key="3">
    <source>
        <dbReference type="Google" id="ProtNLM"/>
    </source>
</evidence>
<dbReference type="EMBL" id="VWXX01000002">
    <property type="protein sequence ID" value="KAA6187413.1"/>
    <property type="molecule type" value="Genomic_DNA"/>
</dbReference>
<dbReference type="SUPFAM" id="SSF53448">
    <property type="entry name" value="Nucleotide-diphospho-sugar transferases"/>
    <property type="match status" value="1"/>
</dbReference>
<dbReference type="Proteomes" id="UP000322981">
    <property type="component" value="Unassembled WGS sequence"/>
</dbReference>
<accession>A0A5M8FUF9</accession>
<name>A0A5M8FUF9_9GAMM</name>
<organism evidence="1 2">
    <name type="scientific">Thiohalocapsa marina</name>
    <dbReference type="NCBI Taxonomy" id="424902"/>
    <lineage>
        <taxon>Bacteria</taxon>
        <taxon>Pseudomonadati</taxon>
        <taxon>Pseudomonadota</taxon>
        <taxon>Gammaproteobacteria</taxon>
        <taxon>Chromatiales</taxon>
        <taxon>Chromatiaceae</taxon>
        <taxon>Thiohalocapsa</taxon>
    </lineage>
</organism>
<protein>
    <recommendedName>
        <fullName evidence="3">Glycosyltransferase family 2 protein</fullName>
    </recommendedName>
</protein>
<sequence>MDLKRRRPDKVNLVLAPGMGKDIIRNIAKFWQFAVEENTIYIRFDDDIAWIHPDAVERLCETRLSHPEFWLISGNVINNAVCDHHLQVAGIYDTRYTFSDSAECPQGWKDPEAAEWKHRSFLSALSEHDVDSWQLPDYQLDLGKHFSINCLCWLGDDLRDFEFFDEERFLVYEEPFMTKEMTHRIGRPVLVAGKALVAHFAFYTQRKHLDSTDLLERYRSIAEVQ</sequence>
<dbReference type="OrthoDB" id="4268166at2"/>
<dbReference type="RefSeq" id="WP_150090072.1">
    <property type="nucleotide sequence ID" value="NZ_JBFUOH010000084.1"/>
</dbReference>
<keyword evidence="2" id="KW-1185">Reference proteome</keyword>
<reference evidence="1 2" key="1">
    <citation type="submission" date="2019-09" db="EMBL/GenBank/DDBJ databases">
        <title>Whole-genome sequence of the purple sulfur bacterium Thiohalocapsa marina DSM 19078.</title>
        <authorList>
            <person name="Kyndt J.A."/>
            <person name="Meyer T.E."/>
        </authorList>
    </citation>
    <scope>NUCLEOTIDE SEQUENCE [LARGE SCALE GENOMIC DNA]</scope>
    <source>
        <strain evidence="1 2">DSM 19078</strain>
    </source>
</reference>
<evidence type="ECO:0000313" key="2">
    <source>
        <dbReference type="Proteomes" id="UP000322981"/>
    </source>
</evidence>
<gene>
    <name evidence="1" type="ORF">F2Q65_02505</name>
</gene>
<evidence type="ECO:0000313" key="1">
    <source>
        <dbReference type="EMBL" id="KAA6187413.1"/>
    </source>
</evidence>
<dbReference type="InterPro" id="IPR029044">
    <property type="entry name" value="Nucleotide-diphossugar_trans"/>
</dbReference>
<dbReference type="AlphaFoldDB" id="A0A5M8FUF9"/>
<proteinExistence type="predicted"/>
<comment type="caution">
    <text evidence="1">The sequence shown here is derived from an EMBL/GenBank/DDBJ whole genome shotgun (WGS) entry which is preliminary data.</text>
</comment>